<dbReference type="Proteomes" id="UP001207930">
    <property type="component" value="Unassembled WGS sequence"/>
</dbReference>
<gene>
    <name evidence="1" type="ORF">OKA04_05080</name>
</gene>
<protein>
    <submittedName>
        <fullName evidence="1">Type II secretion system GspH family protein</fullName>
    </submittedName>
</protein>
<dbReference type="EMBL" id="JAPDDS010000002">
    <property type="protein sequence ID" value="MCW1884092.1"/>
    <property type="molecule type" value="Genomic_DNA"/>
</dbReference>
<name>A0ABT3FKW7_9BACT</name>
<sequence>MTLLELTVVIAVLLALTSVLFLGARAWKSGADRTACIMNIRNVQTAVRSYQNIYGYTAGGMPYAENGTQDIAAHLHTKGYITPEQFAAIQGDSPCAGGGLYECLYPDTFPPVGQLYIGCSLASTKKHELTPGVEW</sequence>
<keyword evidence="2" id="KW-1185">Reference proteome</keyword>
<comment type="caution">
    <text evidence="1">The sequence shown here is derived from an EMBL/GenBank/DDBJ whole genome shotgun (WGS) entry which is preliminary data.</text>
</comment>
<reference evidence="1 2" key="1">
    <citation type="submission" date="2022-10" db="EMBL/GenBank/DDBJ databases">
        <title>Luteolibacter flavescens strain MCCC 1K03193, whole genome shotgun sequencing project.</title>
        <authorList>
            <person name="Zhao G."/>
            <person name="Shen L."/>
        </authorList>
    </citation>
    <scope>NUCLEOTIDE SEQUENCE [LARGE SCALE GENOMIC DNA]</scope>
    <source>
        <strain evidence="1 2">MCCC 1K03193</strain>
    </source>
</reference>
<organism evidence="1 2">
    <name type="scientific">Luteolibacter flavescens</name>
    <dbReference type="NCBI Taxonomy" id="1859460"/>
    <lineage>
        <taxon>Bacteria</taxon>
        <taxon>Pseudomonadati</taxon>
        <taxon>Verrucomicrobiota</taxon>
        <taxon>Verrucomicrobiia</taxon>
        <taxon>Verrucomicrobiales</taxon>
        <taxon>Verrucomicrobiaceae</taxon>
        <taxon>Luteolibacter</taxon>
    </lineage>
</organism>
<dbReference type="InterPro" id="IPR045584">
    <property type="entry name" value="Pilin-like"/>
</dbReference>
<proteinExistence type="predicted"/>
<evidence type="ECO:0000313" key="2">
    <source>
        <dbReference type="Proteomes" id="UP001207930"/>
    </source>
</evidence>
<accession>A0ABT3FKW7</accession>
<evidence type="ECO:0000313" key="1">
    <source>
        <dbReference type="EMBL" id="MCW1884092.1"/>
    </source>
</evidence>
<dbReference type="RefSeq" id="WP_264500052.1">
    <property type="nucleotide sequence ID" value="NZ_JAPDDS010000002.1"/>
</dbReference>
<dbReference type="SUPFAM" id="SSF54523">
    <property type="entry name" value="Pili subunits"/>
    <property type="match status" value="1"/>
</dbReference>